<dbReference type="InterPro" id="IPR014729">
    <property type="entry name" value="Rossmann-like_a/b/a_fold"/>
</dbReference>
<dbReference type="PANTHER" id="PTHR46268">
    <property type="entry name" value="STRESS RESPONSE PROTEIN NHAX"/>
    <property type="match status" value="1"/>
</dbReference>
<evidence type="ECO:0000256" key="1">
    <source>
        <dbReference type="ARBA" id="ARBA00008791"/>
    </source>
</evidence>
<name>A0ABD6ACX5_9EURY</name>
<dbReference type="RefSeq" id="WP_276305952.1">
    <property type="nucleotide sequence ID" value="NZ_CP119993.1"/>
</dbReference>
<dbReference type="Gene3D" id="3.40.50.620">
    <property type="entry name" value="HUPs"/>
    <property type="match status" value="1"/>
</dbReference>
<evidence type="ECO:0000259" key="2">
    <source>
        <dbReference type="Pfam" id="PF00582"/>
    </source>
</evidence>
<dbReference type="CDD" id="cd00293">
    <property type="entry name" value="USP-like"/>
    <property type="match status" value="1"/>
</dbReference>
<gene>
    <name evidence="3" type="ORF">ACFQPE_15860</name>
</gene>
<sequence>MARQVKSLLLAVGPNDHDHVTVLLDEAIGIAEPTGATVYLLHVFPREEYNDLLSEMDVEPTTGQLPPDELAVRHESIRTPAGLLEKHGIDYAVRGIIGNPAREIVHLAEEIDVDRVLLGGAKRSPAGKAVFGDHAQQVLLNAPCPVTYIQRD</sequence>
<reference evidence="3 4" key="1">
    <citation type="journal article" date="2019" name="Int. J. Syst. Evol. Microbiol.">
        <title>The Global Catalogue of Microorganisms (GCM) 10K type strain sequencing project: providing services to taxonomists for standard genome sequencing and annotation.</title>
        <authorList>
            <consortium name="The Broad Institute Genomics Platform"/>
            <consortium name="The Broad Institute Genome Sequencing Center for Infectious Disease"/>
            <person name="Wu L."/>
            <person name="Ma J."/>
        </authorList>
    </citation>
    <scope>NUCLEOTIDE SEQUENCE [LARGE SCALE GENOMIC DNA]</scope>
    <source>
        <strain evidence="3 4">PSR21</strain>
    </source>
</reference>
<organism evidence="3 4">
    <name type="scientific">Halomarina halobia</name>
    <dbReference type="NCBI Taxonomy" id="3033386"/>
    <lineage>
        <taxon>Archaea</taxon>
        <taxon>Methanobacteriati</taxon>
        <taxon>Methanobacteriota</taxon>
        <taxon>Stenosarchaea group</taxon>
        <taxon>Halobacteria</taxon>
        <taxon>Halobacteriales</taxon>
        <taxon>Natronomonadaceae</taxon>
        <taxon>Halomarina</taxon>
    </lineage>
</organism>
<evidence type="ECO:0000313" key="3">
    <source>
        <dbReference type="EMBL" id="MFC7318257.1"/>
    </source>
</evidence>
<dbReference type="GeneID" id="79317570"/>
<protein>
    <submittedName>
        <fullName evidence="3">Universal stress protein</fullName>
    </submittedName>
</protein>
<dbReference type="PANTHER" id="PTHR46268:SF6">
    <property type="entry name" value="UNIVERSAL STRESS PROTEIN UP12"/>
    <property type="match status" value="1"/>
</dbReference>
<keyword evidence="4" id="KW-1185">Reference proteome</keyword>
<dbReference type="AlphaFoldDB" id="A0ABD6ACX5"/>
<comment type="similarity">
    <text evidence="1">Belongs to the universal stress protein A family.</text>
</comment>
<evidence type="ECO:0000313" key="4">
    <source>
        <dbReference type="Proteomes" id="UP001596547"/>
    </source>
</evidence>
<feature type="domain" description="UspA" evidence="2">
    <location>
        <begin position="7"/>
        <end position="147"/>
    </location>
</feature>
<dbReference type="SUPFAM" id="SSF52402">
    <property type="entry name" value="Adenine nucleotide alpha hydrolases-like"/>
    <property type="match status" value="1"/>
</dbReference>
<proteinExistence type="inferred from homology"/>
<comment type="caution">
    <text evidence="3">The sequence shown here is derived from an EMBL/GenBank/DDBJ whole genome shotgun (WGS) entry which is preliminary data.</text>
</comment>
<accession>A0ABD6ACX5</accession>
<dbReference type="InterPro" id="IPR006016">
    <property type="entry name" value="UspA"/>
</dbReference>
<dbReference type="EMBL" id="JBHTBF010000003">
    <property type="protein sequence ID" value="MFC7318257.1"/>
    <property type="molecule type" value="Genomic_DNA"/>
</dbReference>
<dbReference type="Pfam" id="PF00582">
    <property type="entry name" value="Usp"/>
    <property type="match status" value="1"/>
</dbReference>
<dbReference type="Proteomes" id="UP001596547">
    <property type="component" value="Unassembled WGS sequence"/>
</dbReference>